<dbReference type="InterPro" id="IPR009057">
    <property type="entry name" value="Homeodomain-like_sf"/>
</dbReference>
<reference evidence="6" key="2">
    <citation type="journal article" date="2016" name="Front. Microbiol.">
        <title>The Regulatory Protein RosR Affects Rhizobium leguminosarum bv. trifolii Protein Profiles, Cell Surface Properties, and Symbiosis with Clover.</title>
        <authorList>
            <person name="Rachwal K."/>
            <person name="Boguszewska A."/>
            <person name="Kopcinska J."/>
            <person name="Karas M."/>
            <person name="Tchorzewski M."/>
            <person name="Janczarek M."/>
        </authorList>
    </citation>
    <scope>NUCLEOTIDE SEQUENCE</scope>
    <source>
        <strain evidence="6">Rt24.2</strain>
    </source>
</reference>
<dbReference type="EMBL" id="KX486218">
    <property type="protein sequence ID" value="AOO88582.1"/>
    <property type="molecule type" value="Genomic_DNA"/>
</dbReference>
<protein>
    <submittedName>
        <fullName evidence="6">TetR family transcriptional regulator</fullName>
    </submittedName>
</protein>
<evidence type="ECO:0000259" key="5">
    <source>
        <dbReference type="PROSITE" id="PS50977"/>
    </source>
</evidence>
<dbReference type="PROSITE" id="PS50977">
    <property type="entry name" value="HTH_TETR_2"/>
    <property type="match status" value="1"/>
</dbReference>
<keyword evidence="1" id="KW-0805">Transcription regulation</keyword>
<feature type="domain" description="HTH tetR-type" evidence="5">
    <location>
        <begin position="6"/>
        <end position="66"/>
    </location>
</feature>
<organism evidence="6">
    <name type="scientific">Rhizobium leguminosarum bv. trifolii</name>
    <dbReference type="NCBI Taxonomy" id="386"/>
    <lineage>
        <taxon>Bacteria</taxon>
        <taxon>Pseudomonadati</taxon>
        <taxon>Pseudomonadota</taxon>
        <taxon>Alphaproteobacteria</taxon>
        <taxon>Hyphomicrobiales</taxon>
        <taxon>Rhizobiaceae</taxon>
        <taxon>Rhizobium/Agrobacterium group</taxon>
        <taxon>Rhizobium</taxon>
    </lineage>
</organism>
<reference evidence="6" key="1">
    <citation type="journal article" date="2015" name="BMC Genomics">
        <title>Transcriptome profiling of a Rhizobium leguminosarum bv. trifolii rosR mutant reveals the role of the transcriptional regulator RosR in motility, synthesis of cell-surface components, and other cellular processes.</title>
        <authorList>
            <person name="Rachwal K."/>
            <person name="Matczynska E."/>
            <person name="Janczarek M."/>
        </authorList>
    </citation>
    <scope>NUCLEOTIDE SEQUENCE</scope>
    <source>
        <strain evidence="6">Rt24.2</strain>
    </source>
</reference>
<dbReference type="SUPFAM" id="SSF48498">
    <property type="entry name" value="Tetracyclin repressor-like, C-terminal domain"/>
    <property type="match status" value="1"/>
</dbReference>
<feature type="DNA-binding region" description="H-T-H motif" evidence="4">
    <location>
        <begin position="29"/>
        <end position="48"/>
    </location>
</feature>
<keyword evidence="3" id="KW-0804">Transcription</keyword>
<evidence type="ECO:0000256" key="2">
    <source>
        <dbReference type="ARBA" id="ARBA00023125"/>
    </source>
</evidence>
<evidence type="ECO:0000313" key="6">
    <source>
        <dbReference type="EMBL" id="AOO88582.1"/>
    </source>
</evidence>
<dbReference type="Gene3D" id="1.10.357.10">
    <property type="entry name" value="Tetracycline Repressor, domain 2"/>
    <property type="match status" value="1"/>
</dbReference>
<dbReference type="PANTHER" id="PTHR47506:SF6">
    <property type="entry name" value="HTH-TYPE TRANSCRIPTIONAL REPRESSOR NEMR"/>
    <property type="match status" value="1"/>
</dbReference>
<name>A0A1C9HPK5_RHILT</name>
<keyword evidence="2 4" id="KW-0238">DNA-binding</keyword>
<dbReference type="InterPro" id="IPR036271">
    <property type="entry name" value="Tet_transcr_reg_TetR-rel_C_sf"/>
</dbReference>
<dbReference type="SUPFAM" id="SSF46689">
    <property type="entry name" value="Homeodomain-like"/>
    <property type="match status" value="1"/>
</dbReference>
<evidence type="ECO:0000256" key="1">
    <source>
        <dbReference type="ARBA" id="ARBA00023015"/>
    </source>
</evidence>
<evidence type="ECO:0000256" key="4">
    <source>
        <dbReference type="PROSITE-ProRule" id="PRU00335"/>
    </source>
</evidence>
<dbReference type="InterPro" id="IPR001647">
    <property type="entry name" value="HTH_TetR"/>
</dbReference>
<dbReference type="Pfam" id="PF00440">
    <property type="entry name" value="TetR_N"/>
    <property type="match status" value="1"/>
</dbReference>
<dbReference type="PRINTS" id="PR00455">
    <property type="entry name" value="HTHTETR"/>
</dbReference>
<dbReference type="PANTHER" id="PTHR47506">
    <property type="entry name" value="TRANSCRIPTIONAL REGULATORY PROTEIN"/>
    <property type="match status" value="1"/>
</dbReference>
<evidence type="ECO:0000256" key="3">
    <source>
        <dbReference type="ARBA" id="ARBA00023163"/>
    </source>
</evidence>
<accession>A0A1C9HPK5</accession>
<proteinExistence type="predicted"/>
<dbReference type="AlphaFoldDB" id="A0A1C9HPK5"/>
<sequence length="190" mass="20836">MAKTKTDMREAVMSAARATVQAHGYNALSFRELAKEVGIKSASVHYHFPTKGALGAALARRYTEDGAAYLTELLATSENATWCMDRYTEIFRSALANDNRMCLCGIMSAELDDLPTEVRTEVDKFAAMNVGWLSKVLSRAKPSASDQDLQEHAMAIFAAIEGAQLVARGCQDIGIYDRTIRAYRATGLFP</sequence>
<dbReference type="GO" id="GO:0003677">
    <property type="term" value="F:DNA binding"/>
    <property type="evidence" value="ECO:0007669"/>
    <property type="project" value="UniProtKB-UniRule"/>
</dbReference>